<dbReference type="AlphaFoldDB" id="A0ABD3VX72"/>
<evidence type="ECO:0000256" key="1">
    <source>
        <dbReference type="SAM" id="MobiDB-lite"/>
    </source>
</evidence>
<keyword evidence="3" id="KW-1185">Reference proteome</keyword>
<gene>
    <name evidence="2" type="ORF">ACJMK2_006838</name>
</gene>
<dbReference type="EMBL" id="JBJQND010000010">
    <property type="protein sequence ID" value="KAL3865223.1"/>
    <property type="molecule type" value="Genomic_DNA"/>
</dbReference>
<feature type="compositionally biased region" description="Polar residues" evidence="1">
    <location>
        <begin position="9"/>
        <end position="28"/>
    </location>
</feature>
<comment type="caution">
    <text evidence="2">The sequence shown here is derived from an EMBL/GenBank/DDBJ whole genome shotgun (WGS) entry which is preliminary data.</text>
</comment>
<feature type="compositionally biased region" description="Basic and acidic residues" evidence="1">
    <location>
        <begin position="29"/>
        <end position="49"/>
    </location>
</feature>
<name>A0ABD3VX72_SINWO</name>
<dbReference type="Proteomes" id="UP001634394">
    <property type="component" value="Unassembled WGS sequence"/>
</dbReference>
<sequence length="479" mass="55504">MLCFADSATLENTDNQAKEMTSSSVSSNPEKDSDFVEVKEWQENDERATLENTDNQVKETTSSSVSSDPEQYSDFVEVQEWQENDGKNFTLPLCIKYKRNPDMKIIRCIKNIPSSRNFYLYWNFYTKTEPGKQMLHEILNKYNCSVAVFTEDEDLFLFEITEQIFEQESDVVQLIHVVLDNVHKCAQQFLYLDNILVDQRIQGDVLQVVRQRKELNIARFELMGQQDFDALFVICTEKDQALVLRVVTEIIHKVKECFENHEETIPVDHKWQQVMKTFGYLQKLCEKYPNVTIIPDNTETAIILKGLRDQSKSAADLFLELLGTASSEVQEEIFSPGCQFEIFTYPESCGYIDNITMEHSIVWIPNNQTKKIHLFSKKSGGKKGLDKLIRGCVQERLYPFSKAQNEFSTNMFRYLEELKKMHTGKMVFSSSHRGLLLTATDDIFESIDDAVQEIICKETAYLRRVREELEAKGITEADI</sequence>
<accession>A0ABD3VX72</accession>
<protein>
    <submittedName>
        <fullName evidence="2">Uncharacterized protein</fullName>
    </submittedName>
</protein>
<feature type="compositionally biased region" description="Polar residues" evidence="1">
    <location>
        <begin position="50"/>
        <end position="69"/>
    </location>
</feature>
<evidence type="ECO:0000313" key="2">
    <source>
        <dbReference type="EMBL" id="KAL3865223.1"/>
    </source>
</evidence>
<reference evidence="2 3" key="1">
    <citation type="submission" date="2024-11" db="EMBL/GenBank/DDBJ databases">
        <title>Chromosome-level genome assembly of the freshwater bivalve Anodonta woodiana.</title>
        <authorList>
            <person name="Chen X."/>
        </authorList>
    </citation>
    <scope>NUCLEOTIDE SEQUENCE [LARGE SCALE GENOMIC DNA]</scope>
    <source>
        <strain evidence="2">MN2024</strain>
        <tissue evidence="2">Gills</tissue>
    </source>
</reference>
<organism evidence="2 3">
    <name type="scientific">Sinanodonta woodiana</name>
    <name type="common">Chinese pond mussel</name>
    <name type="synonym">Anodonta woodiana</name>
    <dbReference type="NCBI Taxonomy" id="1069815"/>
    <lineage>
        <taxon>Eukaryota</taxon>
        <taxon>Metazoa</taxon>
        <taxon>Spiralia</taxon>
        <taxon>Lophotrochozoa</taxon>
        <taxon>Mollusca</taxon>
        <taxon>Bivalvia</taxon>
        <taxon>Autobranchia</taxon>
        <taxon>Heteroconchia</taxon>
        <taxon>Palaeoheterodonta</taxon>
        <taxon>Unionida</taxon>
        <taxon>Unionoidea</taxon>
        <taxon>Unionidae</taxon>
        <taxon>Unioninae</taxon>
        <taxon>Sinanodonta</taxon>
    </lineage>
</organism>
<proteinExistence type="predicted"/>
<feature type="region of interest" description="Disordered" evidence="1">
    <location>
        <begin position="8"/>
        <end position="69"/>
    </location>
</feature>
<evidence type="ECO:0000313" key="3">
    <source>
        <dbReference type="Proteomes" id="UP001634394"/>
    </source>
</evidence>